<proteinExistence type="predicted"/>
<gene>
    <name evidence="2" type="ORF">C7212DRAFT_285703</name>
</gene>
<evidence type="ECO:0000313" key="3">
    <source>
        <dbReference type="Proteomes" id="UP000246991"/>
    </source>
</evidence>
<dbReference type="AlphaFoldDB" id="A0A317SH78"/>
<dbReference type="Proteomes" id="UP000246991">
    <property type="component" value="Unassembled WGS sequence"/>
</dbReference>
<organism evidence="2 3">
    <name type="scientific">Tuber magnatum</name>
    <name type="common">white Piedmont truffle</name>
    <dbReference type="NCBI Taxonomy" id="42249"/>
    <lineage>
        <taxon>Eukaryota</taxon>
        <taxon>Fungi</taxon>
        <taxon>Dikarya</taxon>
        <taxon>Ascomycota</taxon>
        <taxon>Pezizomycotina</taxon>
        <taxon>Pezizomycetes</taxon>
        <taxon>Pezizales</taxon>
        <taxon>Tuberaceae</taxon>
        <taxon>Tuber</taxon>
    </lineage>
</organism>
<feature type="compositionally biased region" description="Polar residues" evidence="1">
    <location>
        <begin position="624"/>
        <end position="633"/>
    </location>
</feature>
<feature type="region of interest" description="Disordered" evidence="1">
    <location>
        <begin position="745"/>
        <end position="787"/>
    </location>
</feature>
<protein>
    <submittedName>
        <fullName evidence="2">Uncharacterized protein</fullName>
    </submittedName>
</protein>
<reference evidence="2 3" key="1">
    <citation type="submission" date="2018-03" db="EMBL/GenBank/DDBJ databases">
        <title>Genomes of Pezizomycetes fungi and the evolution of truffles.</title>
        <authorList>
            <person name="Murat C."/>
            <person name="Payen T."/>
            <person name="Noel B."/>
            <person name="Kuo A."/>
            <person name="Martin F.M."/>
        </authorList>
    </citation>
    <scope>NUCLEOTIDE SEQUENCE [LARGE SCALE GENOMIC DNA]</scope>
    <source>
        <strain evidence="2">091103-1</strain>
    </source>
</reference>
<feature type="region of interest" description="Disordered" evidence="1">
    <location>
        <begin position="404"/>
        <end position="445"/>
    </location>
</feature>
<keyword evidence="3" id="KW-1185">Reference proteome</keyword>
<comment type="caution">
    <text evidence="2">The sequence shown here is derived from an EMBL/GenBank/DDBJ whole genome shotgun (WGS) entry which is preliminary data.</text>
</comment>
<evidence type="ECO:0000256" key="1">
    <source>
        <dbReference type="SAM" id="MobiDB-lite"/>
    </source>
</evidence>
<dbReference type="EMBL" id="PYWC01000093">
    <property type="protein sequence ID" value="PWW72850.1"/>
    <property type="molecule type" value="Genomic_DNA"/>
</dbReference>
<sequence>MDEMDIASSASSRGPEILSNPVIIESILPALEHTNDILSLLLVSRQTYLLVNPLHPFSARRLSFADLAHVEDRHVIEFLYRPLGGVQINSRRRLLEDGRTVTVSGGLEKGYVGAWRFLNSIDLSGTGVTTRLVKILIAATAGGKIPGLLPDRSSDRAPTNELEHDTYASRTGLFSKEFEPISGGAYRLLADQSLRLEKLCVTNCPLVDIGEINSFLKKILIAVTTPKRRELRLKAIQQLAAAQQQQNGGNGGAVANNAGFGAIQQNPQVHAQAQAQAQQQNEDLSALPSPLPATVEELEEFGLPCLSLRRLELANVAGLYVDPPEKYKGKKEWQYAKECPFGRNVSGLNSIAGCLGIDVDVLFCQGAGCATSFDHSRWRLSHGEGEETHFIHDDDFDVSTLASNTNSQTENLSQASGSGTAAGMAGDGSHHGNGSRNPRKTYHYPLPRLPGERILILDDGRVFRIPRHAIPAPPTAQQPQQQQNVPVPAVPAQLLIAPGLAQGQGNVLNVGAAAGGAGGGGGAIVGGITGGGGGIAPNNSQGWSAGQFLQDPAQYGLGVVGSAMPNTSALAHISQIAGLQGIQGLTAAANAASQIIIGGGTGTADDPATPGQQQGQPPLTPSPATDSVLSPNSLPAMPVAGPSTATTTQPASAPADVANANLGDGMNTALLDLMAAVQASTPPFGPTAADPNSLGGIAPAAAGVGGFLPQIPHSHQNIFTQNNFAQQEQPMAQANMPNHFHHPVAIPPHPQQTHNQNQPAPGIGVSLGPRRRNNSPGGRAGSGAAVGRPGRRIAMLDGPRGLCEGCGREVWLCENCNRYWVVTCGGCASRV</sequence>
<feature type="compositionally biased region" description="Low complexity" evidence="1">
    <location>
        <begin position="413"/>
        <end position="424"/>
    </location>
</feature>
<feature type="compositionally biased region" description="Low complexity" evidence="1">
    <location>
        <begin position="603"/>
        <end position="617"/>
    </location>
</feature>
<accession>A0A317SH78</accession>
<evidence type="ECO:0000313" key="2">
    <source>
        <dbReference type="EMBL" id="PWW72850.1"/>
    </source>
</evidence>
<feature type="compositionally biased region" description="Low complexity" evidence="1">
    <location>
        <begin position="642"/>
        <end position="651"/>
    </location>
</feature>
<name>A0A317SH78_9PEZI</name>
<feature type="region of interest" description="Disordered" evidence="1">
    <location>
        <begin position="600"/>
        <end position="651"/>
    </location>
</feature>
<feature type="compositionally biased region" description="Low complexity" evidence="1">
    <location>
        <begin position="774"/>
        <end position="787"/>
    </location>
</feature>
<dbReference type="OrthoDB" id="5414338at2759"/>